<evidence type="ECO:0000313" key="2">
    <source>
        <dbReference type="EMBL" id="CZR40984.1"/>
    </source>
</evidence>
<comment type="caution">
    <text evidence="2">The sequence shown here is derived from an EMBL/GenBank/DDBJ whole genome shotgun (WGS) entry which is preliminary data.</text>
</comment>
<feature type="region of interest" description="Disordered" evidence="1">
    <location>
        <begin position="14"/>
        <end position="37"/>
    </location>
</feature>
<dbReference type="RefSeq" id="XP_031081576.1">
    <property type="nucleotide sequence ID" value="XM_031231551.1"/>
</dbReference>
<dbReference type="VEuPathDB" id="FungiDB:FPRO_10573"/>
<protein>
    <submittedName>
        <fullName evidence="2">Uncharacterized protein</fullName>
    </submittedName>
</protein>
<dbReference type="EMBL" id="FJOF01000005">
    <property type="protein sequence ID" value="CZR40984.1"/>
    <property type="molecule type" value="Genomic_DNA"/>
</dbReference>
<dbReference type="Proteomes" id="UP000183971">
    <property type="component" value="Unassembled WGS sequence"/>
</dbReference>
<evidence type="ECO:0000256" key="1">
    <source>
        <dbReference type="SAM" id="MobiDB-lite"/>
    </source>
</evidence>
<accession>A0A1L7VKP4</accession>
<reference evidence="3" key="1">
    <citation type="journal article" date="2016" name="Genome Biol. Evol.">
        <title>Comparative 'omics' of the Fusarium fujikuroi species complex highlights differences in genetic potential and metabolite synthesis.</title>
        <authorList>
            <person name="Niehaus E.-M."/>
            <person name="Muensterkoetter M."/>
            <person name="Proctor R.H."/>
            <person name="Brown D.W."/>
            <person name="Sharon A."/>
            <person name="Idan Y."/>
            <person name="Oren-Young L."/>
            <person name="Sieber C.M."/>
            <person name="Novak O."/>
            <person name="Pencik A."/>
            <person name="Tarkowska D."/>
            <person name="Hromadova K."/>
            <person name="Freeman S."/>
            <person name="Maymon M."/>
            <person name="Elazar M."/>
            <person name="Youssef S.A."/>
            <person name="El-Shabrawy E.S.M."/>
            <person name="Shalaby A.B.A."/>
            <person name="Houterman P."/>
            <person name="Brock N.L."/>
            <person name="Burkhardt I."/>
            <person name="Tsavkelova E.A."/>
            <person name="Dickschat J.S."/>
            <person name="Galuszka P."/>
            <person name="Gueldener U."/>
            <person name="Tudzynski B."/>
        </authorList>
    </citation>
    <scope>NUCLEOTIDE SEQUENCE [LARGE SCALE GENOMIC DNA]</scope>
    <source>
        <strain evidence="3">ET1</strain>
    </source>
</reference>
<sequence>MAIFSRLSRFFRPSRISRPPPRPKRLAPPADSQLNGQYPSHEEMLRSMYKSAVARDAAYAKRSWFSKMFGPPPGP</sequence>
<keyword evidence="3" id="KW-1185">Reference proteome</keyword>
<gene>
    <name evidence="2" type="ORF">FPRO_10573</name>
</gene>
<proteinExistence type="predicted"/>
<dbReference type="AlphaFoldDB" id="A0A1L7VKP4"/>
<dbReference type="GeneID" id="42055443"/>
<name>A0A1L7VKP4_FUSPR</name>
<evidence type="ECO:0000313" key="3">
    <source>
        <dbReference type="Proteomes" id="UP000183971"/>
    </source>
</evidence>
<organism evidence="2 3">
    <name type="scientific">Fusarium proliferatum (strain ET1)</name>
    <name type="common">Orchid endophyte fungus</name>
    <dbReference type="NCBI Taxonomy" id="1227346"/>
    <lineage>
        <taxon>Eukaryota</taxon>
        <taxon>Fungi</taxon>
        <taxon>Dikarya</taxon>
        <taxon>Ascomycota</taxon>
        <taxon>Pezizomycotina</taxon>
        <taxon>Sordariomycetes</taxon>
        <taxon>Hypocreomycetidae</taxon>
        <taxon>Hypocreales</taxon>
        <taxon>Nectriaceae</taxon>
        <taxon>Fusarium</taxon>
        <taxon>Fusarium fujikuroi species complex</taxon>
    </lineage>
</organism>